<dbReference type="PROSITE" id="PS50836">
    <property type="entry name" value="DOMON"/>
    <property type="match status" value="5"/>
</dbReference>
<feature type="domain" description="DOMON" evidence="2">
    <location>
        <begin position="30"/>
        <end position="149"/>
    </location>
</feature>
<dbReference type="SMART" id="SM00664">
    <property type="entry name" value="DoH"/>
    <property type="match status" value="5"/>
</dbReference>
<keyword evidence="1" id="KW-0732">Signal</keyword>
<feature type="domain" description="DOMON" evidence="2">
    <location>
        <begin position="216"/>
        <end position="335"/>
    </location>
</feature>
<sequence length="891" mass="99516">MGILTCLLLVFVVPSMGQNSFSNKIILNNGIFNVSWNFNASLDTFEFLLEVRTTGWIGFGFALNAPTNMMNYDVAVGGVLSNGTTYLQDYYTTGRSRPDPDPQQDFIVINGSEQNGVTSLTFNRRRNTTDALDVAIQPGMPIFLVWAYHPSVDAQPMSSFSQHPNDARGVMQQTLIPAAITPTPTPAMATPAITATPVVEVRPMHFANFLQLDNNGNYNVSWVYNNSMDTLHFMVEVKTTGWIGFGVATQAPNMMINYDVAVGGVSGGAGYLWDYLTVGRRQPQLDLQQDWMLTYFREENNVTTLRFYRQRDTNDSANDTVIQPGMPIFLVWAYHPSVDAQPSSFPQHPNDARGVIQQTLIPAAITPTPTPATPVVEVRPMHFANFLQLDNNGNYNVSWVYNNSMDTLHFMVEVKTTGWIGFGVATQAPNMMMNYDVAVGGVSGGAGYLWDYLTVGRRLPQLDLQEDWRLTYSREENNVTTLRFYRQRDTNDSANDTVIQVTKVLFMMSITVNYVFNVFMLAMATPAITATPVVDVRPMHFANFLQLDNNGDYNVSWVYNNSMDTLHFMVEVKTTGWIGFGVATQAPNMMMNYDVAVGGVSGGAGYLWDYLTVGRRQPQLDLQQDLILTYSREENSVTTLRFYRQRDTNDSANDTVIQPGMPIFLVWAYHPSVDAQPSSFSGHSNDARGVMQQTLIPAAITPTPTPATATPAITATPVVDVRPMHFANFLQLDNNGDYNVSWVYNNSMDTLHFMVEVKTTGWIGFGVATQAPNMMMNYDVAVGGVSGGAGYLWDYLTVGRRQPQLDLQQDWMLSYFREENSVTTLRFYRRRDTNDSPNDIVIQPGMSIFLVWAYHRSVDAQSSSFPQHPNDARGVMQQTLIPAAITTTPTP</sequence>
<dbReference type="InterPro" id="IPR000945">
    <property type="entry name" value="DBH-like"/>
</dbReference>
<protein>
    <recommendedName>
        <fullName evidence="2">DOMON domain-containing protein</fullName>
    </recommendedName>
</protein>
<feature type="non-terminal residue" evidence="3">
    <location>
        <position position="891"/>
    </location>
</feature>
<keyword evidence="4" id="KW-1185">Reference proteome</keyword>
<evidence type="ECO:0000259" key="2">
    <source>
        <dbReference type="PROSITE" id="PS50836"/>
    </source>
</evidence>
<dbReference type="InterPro" id="IPR005018">
    <property type="entry name" value="DOMON_domain"/>
</dbReference>
<dbReference type="Pfam" id="PF03351">
    <property type="entry name" value="DOMON"/>
    <property type="match status" value="5"/>
</dbReference>
<feature type="domain" description="DOMON" evidence="2">
    <location>
        <begin position="393"/>
        <end position="511"/>
    </location>
</feature>
<feature type="signal peptide" evidence="1">
    <location>
        <begin position="1"/>
        <end position="17"/>
    </location>
</feature>
<name>A0ABN8MVD9_9CNID</name>
<feature type="domain" description="DOMON" evidence="2">
    <location>
        <begin position="736"/>
        <end position="855"/>
    </location>
</feature>
<dbReference type="PANTHER" id="PTHR10157">
    <property type="entry name" value="DOPAMINE BETA HYDROXYLASE RELATED"/>
    <property type="match status" value="1"/>
</dbReference>
<dbReference type="SUPFAM" id="SSF49344">
    <property type="entry name" value="CBD9-like"/>
    <property type="match status" value="1"/>
</dbReference>
<evidence type="ECO:0000256" key="1">
    <source>
        <dbReference type="SAM" id="SignalP"/>
    </source>
</evidence>
<comment type="caution">
    <text evidence="3">The sequence shown here is derived from an EMBL/GenBank/DDBJ whole genome shotgun (WGS) entry which is preliminary data.</text>
</comment>
<dbReference type="InterPro" id="IPR045266">
    <property type="entry name" value="DOH_DOMON"/>
</dbReference>
<feature type="chain" id="PRO_5045078232" description="DOMON domain-containing protein" evidence="1">
    <location>
        <begin position="18"/>
        <end position="891"/>
    </location>
</feature>
<gene>
    <name evidence="3" type="ORF">PLOB_00035613</name>
</gene>
<proteinExistence type="predicted"/>
<feature type="domain" description="DOMON" evidence="2">
    <location>
        <begin position="551"/>
        <end position="670"/>
    </location>
</feature>
<dbReference type="Proteomes" id="UP001159405">
    <property type="component" value="Unassembled WGS sequence"/>
</dbReference>
<dbReference type="CDD" id="cd09631">
    <property type="entry name" value="DOMON_DOH"/>
    <property type="match status" value="5"/>
</dbReference>
<evidence type="ECO:0000313" key="4">
    <source>
        <dbReference type="Proteomes" id="UP001159405"/>
    </source>
</evidence>
<evidence type="ECO:0000313" key="3">
    <source>
        <dbReference type="EMBL" id="CAH3036902.1"/>
    </source>
</evidence>
<reference evidence="3 4" key="1">
    <citation type="submission" date="2022-05" db="EMBL/GenBank/DDBJ databases">
        <authorList>
            <consortium name="Genoscope - CEA"/>
            <person name="William W."/>
        </authorList>
    </citation>
    <scope>NUCLEOTIDE SEQUENCE [LARGE SCALE GENOMIC DNA]</scope>
</reference>
<dbReference type="EMBL" id="CALNXK010000005">
    <property type="protein sequence ID" value="CAH3036902.1"/>
    <property type="molecule type" value="Genomic_DNA"/>
</dbReference>
<organism evidence="3 4">
    <name type="scientific">Porites lobata</name>
    <dbReference type="NCBI Taxonomy" id="104759"/>
    <lineage>
        <taxon>Eukaryota</taxon>
        <taxon>Metazoa</taxon>
        <taxon>Cnidaria</taxon>
        <taxon>Anthozoa</taxon>
        <taxon>Hexacorallia</taxon>
        <taxon>Scleractinia</taxon>
        <taxon>Fungiina</taxon>
        <taxon>Poritidae</taxon>
        <taxon>Porites</taxon>
    </lineage>
</organism>
<accession>A0ABN8MVD9</accession>
<dbReference type="PANTHER" id="PTHR10157:SF23">
    <property type="entry name" value="MOXD1 HOMOLOG 1"/>
    <property type="match status" value="1"/>
</dbReference>